<accession>A0ABT8SF87</accession>
<dbReference type="NCBIfam" id="TIGR01537">
    <property type="entry name" value="portal_HK97"/>
    <property type="match status" value="1"/>
</dbReference>
<evidence type="ECO:0000313" key="3">
    <source>
        <dbReference type="Proteomes" id="UP001169027"/>
    </source>
</evidence>
<dbReference type="Gene3D" id="1.20.1270.210">
    <property type="match status" value="1"/>
</dbReference>
<protein>
    <submittedName>
        <fullName evidence="2">Phage portal protein</fullName>
    </submittedName>
</protein>
<name>A0ABT8SF87_9BURK</name>
<dbReference type="InterPro" id="IPR006427">
    <property type="entry name" value="Portal_HK97"/>
</dbReference>
<keyword evidence="3" id="KW-1185">Reference proteome</keyword>
<dbReference type="EMBL" id="JAUKVY010000034">
    <property type="protein sequence ID" value="MDO1537033.1"/>
    <property type="molecule type" value="Genomic_DNA"/>
</dbReference>
<dbReference type="Gene3D" id="3.30.1120.70">
    <property type="match status" value="1"/>
</dbReference>
<organism evidence="2 3">
    <name type="scientific">Variovorax ginsengisoli</name>
    <dbReference type="NCBI Taxonomy" id="363844"/>
    <lineage>
        <taxon>Bacteria</taxon>
        <taxon>Pseudomonadati</taxon>
        <taxon>Pseudomonadota</taxon>
        <taxon>Betaproteobacteria</taxon>
        <taxon>Burkholderiales</taxon>
        <taxon>Comamonadaceae</taxon>
        <taxon>Variovorax</taxon>
    </lineage>
</organism>
<comment type="caution">
    <text evidence="2">The sequence shown here is derived from an EMBL/GenBank/DDBJ whole genome shotgun (WGS) entry which is preliminary data.</text>
</comment>
<reference evidence="2" key="1">
    <citation type="submission" date="2023-06" db="EMBL/GenBank/DDBJ databases">
        <authorList>
            <person name="Jiang Y."/>
            <person name="Liu Q."/>
        </authorList>
    </citation>
    <scope>NUCLEOTIDE SEQUENCE</scope>
    <source>
        <strain evidence="2">CGMCC 1.12090</strain>
    </source>
</reference>
<proteinExistence type="predicted"/>
<dbReference type="Proteomes" id="UP001169027">
    <property type="component" value="Unassembled WGS sequence"/>
</dbReference>
<sequence length="488" mass="54256">MFISRISADSGTDRSPAGRFWFEPIGMRTSSGARVTPASSMTLPAVISCVRVLTESFGIMPFMLYRPKASGGREKVRNHWLYRLIAKRPNAFQSPYEWKLMLQGHLALRGNAFCQITANGKGEITDLLPLHPDRMSIEPLDNGSYRYVYTDQNGRPIIYSRHQIWHLRGLSDDGMMGLSLVGLAREAIGEGLAIQSYSTRFFANDAKPGGGWIEYPGSFATNEAKKKFRDSWQDMQGGSNRGKVGVLERGMKFHELGLSNKDSQFIEARADKRKEIYAIFRVPPHKAMDLDQATNNNIEHQGIEFWTDTMLPWATLWESSISTFLLGADSDLEPDFDHIPMIRGDGKSRAERIARLVLSGVMLRNEGREEEGLDPIDGLDEPMQPANMMTLEQAEKQQQQPPQQQPKQPAAPADDAGARGAARMAALLRGNAQRMVRRLMADKPVPAETLAEAMAISVPVASTWLELSRSGFTEDELTASLVALGENA</sequence>
<dbReference type="Pfam" id="PF04860">
    <property type="entry name" value="Phage_portal"/>
    <property type="match status" value="1"/>
</dbReference>
<evidence type="ECO:0000256" key="1">
    <source>
        <dbReference type="SAM" id="MobiDB-lite"/>
    </source>
</evidence>
<gene>
    <name evidence="2" type="ORF">Q2T77_32680</name>
</gene>
<dbReference type="RefSeq" id="WP_301815284.1">
    <property type="nucleotide sequence ID" value="NZ_JAUJZH010000034.1"/>
</dbReference>
<evidence type="ECO:0000313" key="2">
    <source>
        <dbReference type="EMBL" id="MDO1537033.1"/>
    </source>
</evidence>
<feature type="region of interest" description="Disordered" evidence="1">
    <location>
        <begin position="392"/>
        <end position="420"/>
    </location>
</feature>
<dbReference type="Gene3D" id="3.40.140.120">
    <property type="match status" value="1"/>
</dbReference>
<feature type="compositionally biased region" description="Low complexity" evidence="1">
    <location>
        <begin position="396"/>
        <end position="420"/>
    </location>
</feature>
<dbReference type="InterPro" id="IPR006944">
    <property type="entry name" value="Phage/GTA_portal"/>
</dbReference>